<gene>
    <name evidence="2" type="ORF">HPP92_002137</name>
</gene>
<evidence type="ECO:0000256" key="1">
    <source>
        <dbReference type="SAM" id="MobiDB-lite"/>
    </source>
</evidence>
<sequence>MIVHIRNLADAINALLMKDFICSRRLMSSHQLPRAGEQRAHHGQHNEQSRPLRAQPPALALHGWANYNETQKPTAEERDIYRSTESVFNVP</sequence>
<proteinExistence type="predicted"/>
<reference evidence="2 3" key="1">
    <citation type="journal article" date="2020" name="Nat. Food">
        <title>A phased Vanilla planifolia genome enables genetic improvement of flavour and production.</title>
        <authorList>
            <person name="Hasing T."/>
            <person name="Tang H."/>
            <person name="Brym M."/>
            <person name="Khazi F."/>
            <person name="Huang T."/>
            <person name="Chambers A.H."/>
        </authorList>
    </citation>
    <scope>NUCLEOTIDE SEQUENCE [LARGE SCALE GENOMIC DNA]</scope>
    <source>
        <tissue evidence="2">Leaf</tissue>
    </source>
</reference>
<evidence type="ECO:0000313" key="2">
    <source>
        <dbReference type="EMBL" id="KAG0502065.1"/>
    </source>
</evidence>
<protein>
    <submittedName>
        <fullName evidence="2">Uncharacterized protein</fullName>
    </submittedName>
</protein>
<feature type="region of interest" description="Disordered" evidence="1">
    <location>
        <begin position="72"/>
        <end position="91"/>
    </location>
</feature>
<name>A0A835S7Y6_VANPL</name>
<feature type="region of interest" description="Disordered" evidence="1">
    <location>
        <begin position="31"/>
        <end position="51"/>
    </location>
</feature>
<evidence type="ECO:0000313" key="3">
    <source>
        <dbReference type="Proteomes" id="UP000639772"/>
    </source>
</evidence>
<feature type="compositionally biased region" description="Basic and acidic residues" evidence="1">
    <location>
        <begin position="36"/>
        <end position="50"/>
    </location>
</feature>
<dbReference type="Proteomes" id="UP000639772">
    <property type="component" value="Chromosome 1"/>
</dbReference>
<organism evidence="2 3">
    <name type="scientific">Vanilla planifolia</name>
    <name type="common">Vanilla</name>
    <dbReference type="NCBI Taxonomy" id="51239"/>
    <lineage>
        <taxon>Eukaryota</taxon>
        <taxon>Viridiplantae</taxon>
        <taxon>Streptophyta</taxon>
        <taxon>Embryophyta</taxon>
        <taxon>Tracheophyta</taxon>
        <taxon>Spermatophyta</taxon>
        <taxon>Magnoliopsida</taxon>
        <taxon>Liliopsida</taxon>
        <taxon>Asparagales</taxon>
        <taxon>Orchidaceae</taxon>
        <taxon>Vanilloideae</taxon>
        <taxon>Vanilleae</taxon>
        <taxon>Vanilla</taxon>
    </lineage>
</organism>
<dbReference type="AlphaFoldDB" id="A0A835S7Y6"/>
<comment type="caution">
    <text evidence="2">The sequence shown here is derived from an EMBL/GenBank/DDBJ whole genome shotgun (WGS) entry which is preliminary data.</text>
</comment>
<accession>A0A835S7Y6</accession>
<dbReference type="EMBL" id="JADCNM010000001">
    <property type="protein sequence ID" value="KAG0502065.1"/>
    <property type="molecule type" value="Genomic_DNA"/>
</dbReference>